<dbReference type="RefSeq" id="WP_279966850.1">
    <property type="nucleotide sequence ID" value="NZ_CP122537.1"/>
</dbReference>
<evidence type="ECO:0000313" key="3">
    <source>
        <dbReference type="Proteomes" id="UP001243420"/>
    </source>
</evidence>
<feature type="transmembrane region" description="Helical" evidence="1">
    <location>
        <begin position="283"/>
        <end position="299"/>
    </location>
</feature>
<sequence length="557" mass="60404">MTGRNSAFLLALVSIAILSSNATVAILAIGGMSPLTFSLGATAATALVLGLLMPSGGWALAGPLLRQPWFLLAIALKVTNDVAFYYAVTISKEIEATIIVYLYPVFNAVLGGLLLGPGYQRLSRKEWVLFTLSFVSIVLLTPLGALSELSAWIFGAALLSAVASVYVVLVQVTADRIGAPRRLEMAVLGWLSFGNLALHVLVAAGWIVFFDGWDRLSAPPEAALPTLAGMIWIGVAVYWGSEALWLRASRIYNAISLKSLFYLSPALGACYLAFLGIDDLDVVVVFCLCGVIVSNYLLHQRFIDDLSFISFLFGLIGAAVVLRLAPADGIVASFHLSPDIFQTQITFVSIIAGFILFRALEVFQRCADAFQTLIVRVAAHPRAQADPQATQAMFDRLVVEPDALLWPADAAADHARTVLMDETVRPDFLRYFKLRVMGLSRPERFLMYLVCLLAVPSVLAQAVVSGNGAFVSAFFVGVFCFLPVLVDEQVSFRIVRPVVGVVVRRTLLAHHADREAIVTGMLAPRSVYLNNERMRTILFIGLTLVICAATWSLLEGA</sequence>
<accession>A0ABY8LIA2</accession>
<feature type="transmembrane region" description="Helical" evidence="1">
    <location>
        <begin position="536"/>
        <end position="554"/>
    </location>
</feature>
<feature type="transmembrane region" description="Helical" evidence="1">
    <location>
        <begin position="469"/>
        <end position="486"/>
    </location>
</feature>
<feature type="transmembrane region" description="Helical" evidence="1">
    <location>
        <begin position="222"/>
        <end position="239"/>
    </location>
</feature>
<dbReference type="EMBL" id="CP122537">
    <property type="protein sequence ID" value="WGH79865.1"/>
    <property type="molecule type" value="Genomic_DNA"/>
</dbReference>
<organism evidence="2 3">
    <name type="scientific">Jannaschia ovalis</name>
    <dbReference type="NCBI Taxonomy" id="3038773"/>
    <lineage>
        <taxon>Bacteria</taxon>
        <taxon>Pseudomonadati</taxon>
        <taxon>Pseudomonadota</taxon>
        <taxon>Alphaproteobacteria</taxon>
        <taxon>Rhodobacterales</taxon>
        <taxon>Roseobacteraceae</taxon>
        <taxon>Jannaschia</taxon>
    </lineage>
</organism>
<dbReference type="Proteomes" id="UP001243420">
    <property type="component" value="Chromosome"/>
</dbReference>
<feature type="transmembrane region" description="Helical" evidence="1">
    <location>
        <begin position="306"/>
        <end position="325"/>
    </location>
</feature>
<feature type="transmembrane region" description="Helical" evidence="1">
    <location>
        <begin position="340"/>
        <end position="360"/>
    </location>
</feature>
<feature type="transmembrane region" description="Helical" evidence="1">
    <location>
        <begin position="260"/>
        <end position="277"/>
    </location>
</feature>
<protein>
    <submittedName>
        <fullName evidence="2">EamA family transporter</fullName>
    </submittedName>
</protein>
<keyword evidence="1" id="KW-1133">Transmembrane helix</keyword>
<feature type="transmembrane region" description="Helical" evidence="1">
    <location>
        <begin position="37"/>
        <end position="61"/>
    </location>
</feature>
<feature type="transmembrane region" description="Helical" evidence="1">
    <location>
        <begin position="127"/>
        <end position="145"/>
    </location>
</feature>
<feature type="transmembrane region" description="Helical" evidence="1">
    <location>
        <begin position="68"/>
        <end position="88"/>
    </location>
</feature>
<proteinExistence type="predicted"/>
<feature type="transmembrane region" description="Helical" evidence="1">
    <location>
        <begin position="445"/>
        <end position="463"/>
    </location>
</feature>
<evidence type="ECO:0000313" key="2">
    <source>
        <dbReference type="EMBL" id="WGH79865.1"/>
    </source>
</evidence>
<reference evidence="2 3" key="1">
    <citation type="submission" date="2023-04" db="EMBL/GenBank/DDBJ databases">
        <title>Jannaschia ovalis sp. nov., a marine bacterium isolated from sea tidal flat.</title>
        <authorList>
            <person name="Kwon D.Y."/>
            <person name="Kim J.-J."/>
        </authorList>
    </citation>
    <scope>NUCLEOTIDE SEQUENCE [LARGE SCALE GENOMIC DNA]</scope>
    <source>
        <strain evidence="2 3">GRR-S6-38</strain>
    </source>
</reference>
<keyword evidence="1" id="KW-0812">Transmembrane</keyword>
<keyword evidence="1" id="KW-0472">Membrane</keyword>
<gene>
    <name evidence="2" type="ORF">P8627_06275</name>
</gene>
<feature type="transmembrane region" description="Helical" evidence="1">
    <location>
        <begin position="186"/>
        <end position="210"/>
    </location>
</feature>
<feature type="transmembrane region" description="Helical" evidence="1">
    <location>
        <begin position="151"/>
        <end position="174"/>
    </location>
</feature>
<feature type="transmembrane region" description="Helical" evidence="1">
    <location>
        <begin position="94"/>
        <end position="115"/>
    </location>
</feature>
<name>A0ABY8LIA2_9RHOB</name>
<keyword evidence="3" id="KW-1185">Reference proteome</keyword>
<evidence type="ECO:0000256" key="1">
    <source>
        <dbReference type="SAM" id="Phobius"/>
    </source>
</evidence>